<dbReference type="InterPro" id="IPR016181">
    <property type="entry name" value="Acyl_CoA_acyltransferase"/>
</dbReference>
<comment type="subcellular location">
    <subcellularLocation>
        <location evidence="1">Nucleus</location>
    </subcellularLocation>
</comment>
<dbReference type="Gene3D" id="3.40.630.30">
    <property type="match status" value="1"/>
</dbReference>
<dbReference type="Pfam" id="PF16135">
    <property type="entry name" value="TDBD"/>
    <property type="match status" value="2"/>
</dbReference>
<dbReference type="GO" id="GO:0008270">
    <property type="term" value="F:zinc ion binding"/>
    <property type="evidence" value="ECO:0007669"/>
    <property type="project" value="UniProtKB-KW"/>
</dbReference>
<evidence type="ECO:0000259" key="8">
    <source>
        <dbReference type="PROSITE" id="PS50016"/>
    </source>
</evidence>
<dbReference type="EMBL" id="CM035441">
    <property type="protein sequence ID" value="KAH7281559.1"/>
    <property type="molecule type" value="Genomic_DNA"/>
</dbReference>
<dbReference type="InterPro" id="IPR019786">
    <property type="entry name" value="Zinc_finger_PHD-type_CS"/>
</dbReference>
<dbReference type="AlphaFoldDB" id="A0A8T2QD47"/>
<proteinExistence type="predicted"/>
<dbReference type="OrthoDB" id="1903104at2759"/>
<dbReference type="PANTHER" id="PTHR47025">
    <property type="entry name" value="AUTOIMMUNE REGULATOR"/>
    <property type="match status" value="1"/>
</dbReference>
<dbReference type="Pfam" id="PF00628">
    <property type="entry name" value="PHD"/>
    <property type="match status" value="2"/>
</dbReference>
<feature type="domain" description="PHD-type" evidence="8">
    <location>
        <begin position="845"/>
        <end position="890"/>
    </location>
</feature>
<evidence type="ECO:0000256" key="6">
    <source>
        <dbReference type="PROSITE-ProRule" id="PRU00146"/>
    </source>
</evidence>
<reference evidence="9" key="1">
    <citation type="submission" date="2021-08" db="EMBL/GenBank/DDBJ databases">
        <title>WGS assembly of Ceratopteris richardii.</title>
        <authorList>
            <person name="Marchant D.B."/>
            <person name="Chen G."/>
            <person name="Jenkins J."/>
            <person name="Shu S."/>
            <person name="Leebens-Mack J."/>
            <person name="Grimwood J."/>
            <person name="Schmutz J."/>
            <person name="Soltis P."/>
            <person name="Soltis D."/>
            <person name="Chen Z.-H."/>
        </authorList>
    </citation>
    <scope>NUCLEOTIDE SEQUENCE</scope>
    <source>
        <strain evidence="9">Whitten #5841</strain>
        <tissue evidence="9">Leaf</tissue>
    </source>
</reference>
<dbReference type="SUPFAM" id="SSF57903">
    <property type="entry name" value="FYVE/PHD zinc finger"/>
    <property type="match status" value="2"/>
</dbReference>
<dbReference type="GO" id="GO:0000977">
    <property type="term" value="F:RNA polymerase II transcription regulatory region sequence-specific DNA binding"/>
    <property type="evidence" value="ECO:0007669"/>
    <property type="project" value="TreeGrafter"/>
</dbReference>
<feature type="region of interest" description="Disordered" evidence="7">
    <location>
        <begin position="533"/>
        <end position="565"/>
    </location>
</feature>
<dbReference type="GO" id="GO:0005634">
    <property type="term" value="C:nucleus"/>
    <property type="evidence" value="ECO:0007669"/>
    <property type="project" value="UniProtKB-SubCell"/>
</dbReference>
<dbReference type="OMA" id="ENDDECG"/>
<evidence type="ECO:0000256" key="3">
    <source>
        <dbReference type="ARBA" id="ARBA00022771"/>
    </source>
</evidence>
<name>A0A8T2QD47_CERRI</name>
<dbReference type="InterPro" id="IPR013083">
    <property type="entry name" value="Znf_RING/FYVE/PHD"/>
</dbReference>
<dbReference type="PANTHER" id="PTHR47025:SF2">
    <property type="entry name" value="AUTOIMMUNE REGULATOR"/>
    <property type="match status" value="1"/>
</dbReference>
<feature type="region of interest" description="Disordered" evidence="7">
    <location>
        <begin position="41"/>
        <end position="71"/>
    </location>
</feature>
<dbReference type="EMBL" id="CM035441">
    <property type="protein sequence ID" value="KAH7281563.1"/>
    <property type="molecule type" value="Genomic_DNA"/>
</dbReference>
<sequence>MGCGVGSFGVKIVDNHSRSSDEIMGPRLNLRSEEIKENLATKDTSCKRKAHMGGAAGNSSAQPLKRTSLSKNGNVDNSTVALVSNNLGTEYFTRSGHINSFGLCNPGILSCNSLEAMLSQRSVGFNAEDDNVNCTSRGGIVCRFMDCRADSKNFTHEMRGQETDFECETHISSGSTSPDLMGPFWLHENKVRFAACIASQNSRMLNQIPRSSSNSDEQLSQSSWSQECFCLQKSLDEASNVNEIGLSCSNGNKTLLGGLNVHTNQSEKLVDSQNAECSNKLLSRREVQTAGSPDFNKRLGSAEITSGMSHSSARLFDNFDILQGDANVMVTTGPHPTGFSFQRLINGDITGFEHEFEENSDEDSGEKNTFIHVEPDEDDCDMYSMVCSPSTPCHSQTLEVCVEVQGPTVQDSDDGSKGLSTCAPMKRGQSEDLDSEISEVPRTSFKVASSSKLAQHYGSPCVQQKIDDDCQTSSDSSRDLYLEGLAGSSGQVVWHGSPSLDSSMDVYRPILPSGSHLEEKVYSYIENQSQVSPCMHPVSKSDQQPSSDVSEDLSMCPKPRGTSSNIVGQKEETVSSKVSHNEIAGRFENHDEISKLIEAPSTAKAILSSGLFDGFVVSYRAKGGGVMLTGAVKNGGIMCNCRHCKGRTVVNISCFEKHAGSTARHPSENIFFENGKSLLEVMRNGWYSSDSKSANATERVIKNSTGAVVAYSDMNSIKPVTPNQQQRHQAEFYAFKAPQTVPPAQKRDLNKLLFLPGGLADGTEVAYYMKGQRFLTGTKMGHGILCDCCNEVISCSLFEAHAGWGSRRNPYQCIFLSDGRSLHKYAQSLAIKLQENSRGSSRDNEDLCAECGDGGDLVLCDACPLAYHSECVGLPNIPEGEWFCPQCDEKSEYASNDRKQGGEKRMQQHGPRPSSIARRKDMERCQRIVKASDNTIGGCVICKNGDFLKTGFGAKTVLLCDQCEREFHVGCLKEKAIADLQELPAGEWFCGPDCTHIQKVLKKLVLGGPNTVCNSICKAVLDQKEQQKRTAHVDELTWQLLHGRRGDPRNGKILSEAATILAESFDPIVDAASGRDLISVMVHSRNIRDQDFGGMYCAVLKKKDAIVSTAVIRIFGKHFAEMPLVATSTAYRGQGFFQILMLNIEKLLGMLRVEHLVLPATTEAEGIWINKFGFSKLNDKQVEKIVSQVQIMMFQGSLMLSKRILQ</sequence>
<dbReference type="GO" id="GO:0045944">
    <property type="term" value="P:positive regulation of transcription by RNA polymerase II"/>
    <property type="evidence" value="ECO:0007669"/>
    <property type="project" value="TreeGrafter"/>
</dbReference>
<keyword evidence="4" id="KW-0862">Zinc</keyword>
<feature type="region of interest" description="Disordered" evidence="7">
    <location>
        <begin position="408"/>
        <end position="437"/>
    </location>
</feature>
<evidence type="ECO:0000313" key="9">
    <source>
        <dbReference type="EMBL" id="KAH7281558.1"/>
    </source>
</evidence>
<keyword evidence="3 6" id="KW-0863">Zinc-finger</keyword>
<evidence type="ECO:0000256" key="5">
    <source>
        <dbReference type="ARBA" id="ARBA00023242"/>
    </source>
</evidence>
<dbReference type="InterPro" id="IPR032308">
    <property type="entry name" value="TDBD"/>
</dbReference>
<dbReference type="GO" id="GO:0003682">
    <property type="term" value="F:chromatin binding"/>
    <property type="evidence" value="ECO:0007669"/>
    <property type="project" value="TreeGrafter"/>
</dbReference>
<keyword evidence="10" id="KW-1185">Reference proteome</keyword>
<dbReference type="Pfam" id="PF23209">
    <property type="entry name" value="IDM1_C"/>
    <property type="match status" value="1"/>
</dbReference>
<dbReference type="InterPro" id="IPR019787">
    <property type="entry name" value="Znf_PHD-finger"/>
</dbReference>
<dbReference type="SMART" id="SM00249">
    <property type="entry name" value="PHD"/>
    <property type="match status" value="2"/>
</dbReference>
<dbReference type="InterPro" id="IPR001965">
    <property type="entry name" value="Znf_PHD"/>
</dbReference>
<gene>
    <name evidence="9" type="ORF">KP509_36G053700</name>
</gene>
<dbReference type="Proteomes" id="UP000825935">
    <property type="component" value="Chromosome 36"/>
</dbReference>
<dbReference type="CDD" id="cd15532">
    <property type="entry name" value="PHD2_CHD_II"/>
    <property type="match status" value="1"/>
</dbReference>
<protein>
    <recommendedName>
        <fullName evidence="8">PHD-type domain-containing protein</fullName>
    </recommendedName>
</protein>
<keyword evidence="5" id="KW-0539">Nucleus</keyword>
<organism evidence="9 10">
    <name type="scientific">Ceratopteris richardii</name>
    <name type="common">Triangle waterfern</name>
    <dbReference type="NCBI Taxonomy" id="49495"/>
    <lineage>
        <taxon>Eukaryota</taxon>
        <taxon>Viridiplantae</taxon>
        <taxon>Streptophyta</taxon>
        <taxon>Embryophyta</taxon>
        <taxon>Tracheophyta</taxon>
        <taxon>Polypodiopsida</taxon>
        <taxon>Polypodiidae</taxon>
        <taxon>Polypodiales</taxon>
        <taxon>Pteridineae</taxon>
        <taxon>Pteridaceae</taxon>
        <taxon>Parkerioideae</taxon>
        <taxon>Ceratopteris</taxon>
    </lineage>
</organism>
<evidence type="ECO:0000256" key="1">
    <source>
        <dbReference type="ARBA" id="ARBA00004123"/>
    </source>
</evidence>
<feature type="compositionally biased region" description="Polar residues" evidence="7">
    <location>
        <begin position="57"/>
        <end position="71"/>
    </location>
</feature>
<dbReference type="InterPro" id="IPR011011">
    <property type="entry name" value="Znf_FYVE_PHD"/>
</dbReference>
<dbReference type="EMBL" id="CM035441">
    <property type="protein sequence ID" value="KAH7281558.1"/>
    <property type="molecule type" value="Genomic_DNA"/>
</dbReference>
<dbReference type="InterPro" id="IPR056511">
    <property type="entry name" value="IDM1_C"/>
</dbReference>
<keyword evidence="2" id="KW-0479">Metal-binding</keyword>
<dbReference type="Gene3D" id="3.30.40.10">
    <property type="entry name" value="Zinc/RING finger domain, C3HC4 (zinc finger)"/>
    <property type="match status" value="2"/>
</dbReference>
<accession>A0A8T2QD47</accession>
<comment type="caution">
    <text evidence="9">The sequence shown here is derived from an EMBL/GenBank/DDBJ whole genome shotgun (WGS) entry which is preliminary data.</text>
</comment>
<dbReference type="PROSITE" id="PS01359">
    <property type="entry name" value="ZF_PHD_1"/>
    <property type="match status" value="1"/>
</dbReference>
<feature type="compositionally biased region" description="Basic and acidic residues" evidence="7">
    <location>
        <begin position="895"/>
        <end position="906"/>
    </location>
</feature>
<evidence type="ECO:0000256" key="7">
    <source>
        <dbReference type="SAM" id="MobiDB-lite"/>
    </source>
</evidence>
<evidence type="ECO:0000313" key="10">
    <source>
        <dbReference type="Proteomes" id="UP000825935"/>
    </source>
</evidence>
<dbReference type="EMBL" id="CM035441">
    <property type="protein sequence ID" value="KAH7281560.1"/>
    <property type="molecule type" value="Genomic_DNA"/>
</dbReference>
<evidence type="ECO:0000256" key="4">
    <source>
        <dbReference type="ARBA" id="ARBA00022833"/>
    </source>
</evidence>
<dbReference type="EMBL" id="CM035441">
    <property type="protein sequence ID" value="KAH7281565.1"/>
    <property type="molecule type" value="Genomic_DNA"/>
</dbReference>
<dbReference type="PROSITE" id="PS50016">
    <property type="entry name" value="ZF_PHD_2"/>
    <property type="match status" value="1"/>
</dbReference>
<dbReference type="GO" id="GO:0042393">
    <property type="term" value="F:histone binding"/>
    <property type="evidence" value="ECO:0007669"/>
    <property type="project" value="TreeGrafter"/>
</dbReference>
<feature type="region of interest" description="Disordered" evidence="7">
    <location>
        <begin position="895"/>
        <end position="919"/>
    </location>
</feature>
<evidence type="ECO:0000256" key="2">
    <source>
        <dbReference type="ARBA" id="ARBA00022723"/>
    </source>
</evidence>
<dbReference type="SUPFAM" id="SSF55729">
    <property type="entry name" value="Acyl-CoA N-acyltransferases (Nat)"/>
    <property type="match status" value="1"/>
</dbReference>